<sequence length="101" mass="11181">MLATPGTYGDSAANLRRADSAFDVLDRLMRDGAPLPSRWPVERDGNGHEHVTVLYDSVSESLREVGGPLRSFASLRRAVADWHELDTVLRSGGPLPEPWQR</sequence>
<evidence type="ECO:0000313" key="1">
    <source>
        <dbReference type="EMBL" id="MBE1455820.1"/>
    </source>
</evidence>
<accession>A0ABR9HAJ9</accession>
<dbReference type="Proteomes" id="UP000598217">
    <property type="component" value="Unassembled WGS sequence"/>
</dbReference>
<gene>
    <name evidence="1" type="ORF">H4W79_000034</name>
</gene>
<reference evidence="1 2" key="1">
    <citation type="submission" date="2020-10" db="EMBL/GenBank/DDBJ databases">
        <title>Sequencing the genomes of 1000 actinobacteria strains.</title>
        <authorList>
            <person name="Klenk H.-P."/>
        </authorList>
    </citation>
    <scope>NUCLEOTIDE SEQUENCE [LARGE SCALE GENOMIC DNA]</scope>
    <source>
        <strain evidence="1 2">DSM 45157</strain>
    </source>
</reference>
<dbReference type="EMBL" id="JADBDY010000001">
    <property type="protein sequence ID" value="MBE1455820.1"/>
    <property type="molecule type" value="Genomic_DNA"/>
</dbReference>
<comment type="caution">
    <text evidence="1">The sequence shown here is derived from an EMBL/GenBank/DDBJ whole genome shotgun (WGS) entry which is preliminary data.</text>
</comment>
<protein>
    <submittedName>
        <fullName evidence="1">Uncharacterized protein</fullName>
    </submittedName>
</protein>
<proteinExistence type="predicted"/>
<keyword evidence="2" id="KW-1185">Reference proteome</keyword>
<name>A0ABR9HAJ9_9ACTN</name>
<organism evidence="1 2">
    <name type="scientific">Nocardiopsis terrae</name>
    <dbReference type="NCBI Taxonomy" id="372655"/>
    <lineage>
        <taxon>Bacteria</taxon>
        <taxon>Bacillati</taxon>
        <taxon>Actinomycetota</taxon>
        <taxon>Actinomycetes</taxon>
        <taxon>Streptosporangiales</taxon>
        <taxon>Nocardiopsidaceae</taxon>
        <taxon>Nocardiopsis</taxon>
    </lineage>
</organism>
<evidence type="ECO:0000313" key="2">
    <source>
        <dbReference type="Proteomes" id="UP000598217"/>
    </source>
</evidence>